<keyword evidence="2" id="KW-1185">Reference proteome</keyword>
<protein>
    <recommendedName>
        <fullName evidence="3">DUF4219 domain-containing protein</fullName>
    </recommendedName>
</protein>
<gene>
    <name evidence="1" type="ORF">DCAR_0206959</name>
</gene>
<dbReference type="AlphaFoldDB" id="A0AAF0WGI2"/>
<dbReference type="Proteomes" id="UP000077755">
    <property type="component" value="Chromosome 2"/>
</dbReference>
<proteinExistence type="predicted"/>
<evidence type="ECO:0008006" key="3">
    <source>
        <dbReference type="Google" id="ProtNLM"/>
    </source>
</evidence>
<accession>A0AAF0WGI2</accession>
<organism evidence="1 2">
    <name type="scientific">Daucus carota subsp. sativus</name>
    <name type="common">Carrot</name>
    <dbReference type="NCBI Taxonomy" id="79200"/>
    <lineage>
        <taxon>Eukaryota</taxon>
        <taxon>Viridiplantae</taxon>
        <taxon>Streptophyta</taxon>
        <taxon>Embryophyta</taxon>
        <taxon>Tracheophyta</taxon>
        <taxon>Spermatophyta</taxon>
        <taxon>Magnoliopsida</taxon>
        <taxon>eudicotyledons</taxon>
        <taxon>Gunneridae</taxon>
        <taxon>Pentapetalae</taxon>
        <taxon>asterids</taxon>
        <taxon>campanulids</taxon>
        <taxon>Apiales</taxon>
        <taxon>Apiaceae</taxon>
        <taxon>Apioideae</taxon>
        <taxon>Scandiceae</taxon>
        <taxon>Daucinae</taxon>
        <taxon>Daucus</taxon>
        <taxon>Daucus sect. Daucus</taxon>
    </lineage>
</organism>
<reference evidence="1" key="1">
    <citation type="journal article" date="2016" name="Nat. Genet.">
        <title>A high-quality carrot genome assembly provides new insights into carotenoid accumulation and asterid genome evolution.</title>
        <authorList>
            <person name="Iorizzo M."/>
            <person name="Ellison S."/>
            <person name="Senalik D."/>
            <person name="Zeng P."/>
            <person name="Satapoomin P."/>
            <person name="Huang J."/>
            <person name="Bowman M."/>
            <person name="Iovene M."/>
            <person name="Sanseverino W."/>
            <person name="Cavagnaro P."/>
            <person name="Yildiz M."/>
            <person name="Macko-Podgorni A."/>
            <person name="Moranska E."/>
            <person name="Grzebelus E."/>
            <person name="Grzebelus D."/>
            <person name="Ashrafi H."/>
            <person name="Zheng Z."/>
            <person name="Cheng S."/>
            <person name="Spooner D."/>
            <person name="Van Deynze A."/>
            <person name="Simon P."/>
        </authorList>
    </citation>
    <scope>NUCLEOTIDE SEQUENCE</scope>
    <source>
        <tissue evidence="1">Leaf</tissue>
    </source>
</reference>
<sequence>MKTLLKSQDLWDMVETGYKDKDEESKLRENKKKDSKALVIIQQAVHDSVFARIAAASTSKQAWSILQKEFQGDSKVKVKQTLNLVKVIDQGGEAADVEDFVVVVEVLHEPEAGLMHKGSPMSSGPRKIAFNAIIAKVLDT</sequence>
<dbReference type="PANTHER" id="PTHR35317">
    <property type="entry name" value="OS04G0629600 PROTEIN"/>
    <property type="match status" value="1"/>
</dbReference>
<dbReference type="Pfam" id="PF14223">
    <property type="entry name" value="Retrotran_gag_2"/>
    <property type="match status" value="1"/>
</dbReference>
<dbReference type="PANTHER" id="PTHR35317:SF35">
    <property type="entry name" value="DUF4219 DOMAIN-CONTAINING PROTEIN"/>
    <property type="match status" value="1"/>
</dbReference>
<evidence type="ECO:0000313" key="1">
    <source>
        <dbReference type="EMBL" id="WOG87728.1"/>
    </source>
</evidence>
<reference evidence="1" key="2">
    <citation type="submission" date="2022-03" db="EMBL/GenBank/DDBJ databases">
        <title>Draft title - Genomic analysis of global carrot germplasm unveils the trajectory of domestication and the origin of high carotenoid orange carrot.</title>
        <authorList>
            <person name="Iorizzo M."/>
            <person name="Ellison S."/>
            <person name="Senalik D."/>
            <person name="Macko-Podgorni A."/>
            <person name="Grzebelus D."/>
            <person name="Bostan H."/>
            <person name="Rolling W."/>
            <person name="Curaba J."/>
            <person name="Simon P."/>
        </authorList>
    </citation>
    <scope>NUCLEOTIDE SEQUENCE</scope>
    <source>
        <tissue evidence="1">Leaf</tissue>
    </source>
</reference>
<evidence type="ECO:0000313" key="2">
    <source>
        <dbReference type="Proteomes" id="UP000077755"/>
    </source>
</evidence>
<dbReference type="EMBL" id="CP093344">
    <property type="protein sequence ID" value="WOG87728.1"/>
    <property type="molecule type" value="Genomic_DNA"/>
</dbReference>
<name>A0AAF0WGI2_DAUCS</name>